<dbReference type="Gene3D" id="3.90.180.10">
    <property type="entry name" value="Medium-chain alcohol dehydrogenases, catalytic domain"/>
    <property type="match status" value="1"/>
</dbReference>
<dbReference type="InterPro" id="IPR011032">
    <property type="entry name" value="GroES-like_sf"/>
</dbReference>
<comment type="caution">
    <text evidence="4">The sequence shown here is derived from an EMBL/GenBank/DDBJ whole genome shotgun (WGS) entry which is preliminary data.</text>
</comment>
<dbReference type="EMBL" id="NCXP01000005">
    <property type="protein sequence ID" value="OSC41852.1"/>
    <property type="molecule type" value="Genomic_DNA"/>
</dbReference>
<dbReference type="InterPro" id="IPR050129">
    <property type="entry name" value="Zn_alcohol_dh"/>
</dbReference>
<keyword evidence="5" id="KW-1185">Reference proteome</keyword>
<keyword evidence="2" id="KW-0560">Oxidoreductase</keyword>
<dbReference type="InterPro" id="IPR036291">
    <property type="entry name" value="NAD(P)-bd_dom_sf"/>
</dbReference>
<name>A0A1X2LXD7_9MYCO</name>
<dbReference type="OrthoDB" id="9797931at2"/>
<dbReference type="AlphaFoldDB" id="A0A1X2LXD7"/>
<evidence type="ECO:0000259" key="3">
    <source>
        <dbReference type="Pfam" id="PF08240"/>
    </source>
</evidence>
<protein>
    <recommendedName>
        <fullName evidence="3">Alcohol dehydrogenase-like N-terminal domain-containing protein</fullName>
    </recommendedName>
</protein>
<dbReference type="InterPro" id="IPR013154">
    <property type="entry name" value="ADH-like_N"/>
</dbReference>
<dbReference type="GO" id="GO:0016491">
    <property type="term" value="F:oxidoreductase activity"/>
    <property type="evidence" value="ECO:0007669"/>
    <property type="project" value="UniProtKB-KW"/>
</dbReference>
<evidence type="ECO:0000256" key="2">
    <source>
        <dbReference type="ARBA" id="ARBA00023002"/>
    </source>
</evidence>
<dbReference type="Proteomes" id="UP000193247">
    <property type="component" value="Unassembled WGS sequence"/>
</dbReference>
<evidence type="ECO:0000313" key="4">
    <source>
        <dbReference type="EMBL" id="OSC41852.1"/>
    </source>
</evidence>
<organism evidence="4 5">
    <name type="scientific">Mycobacterium decipiens</name>
    <dbReference type="NCBI Taxonomy" id="1430326"/>
    <lineage>
        <taxon>Bacteria</taxon>
        <taxon>Bacillati</taxon>
        <taxon>Actinomycetota</taxon>
        <taxon>Actinomycetes</taxon>
        <taxon>Mycobacteriales</taxon>
        <taxon>Mycobacteriaceae</taxon>
        <taxon>Mycobacterium</taxon>
    </lineage>
</organism>
<reference evidence="4 5" key="1">
    <citation type="submission" date="2017-04" db="EMBL/GenBank/DDBJ databases">
        <title>The new phylogeny of genus Mycobacterium.</title>
        <authorList>
            <person name="Tortoli E."/>
            <person name="Trovato A."/>
            <person name="Cirillo D.M."/>
        </authorList>
    </citation>
    <scope>NUCLEOTIDE SEQUENCE [LARGE SCALE GENOMIC DNA]</scope>
    <source>
        <strain evidence="4 5">TBL 1200985</strain>
    </source>
</reference>
<dbReference type="STRING" id="1430326.B8W66_06985"/>
<dbReference type="Pfam" id="PF08240">
    <property type="entry name" value="ADH_N"/>
    <property type="match status" value="1"/>
</dbReference>
<proteinExistence type="predicted"/>
<accession>A0A1X2LXD7</accession>
<evidence type="ECO:0000313" key="5">
    <source>
        <dbReference type="Proteomes" id="UP000193247"/>
    </source>
</evidence>
<dbReference type="SUPFAM" id="SSF51735">
    <property type="entry name" value="NAD(P)-binding Rossmann-fold domains"/>
    <property type="match status" value="1"/>
</dbReference>
<sequence length="325" mass="34601">MRAWEYCDGELRLRTVDPPEPVDDEIVVDVRYSGICGSDIAKILNPQHFSLPTRWRPGHEVVGTDQTGQWVAIDPLVACGHCADCAARSNHLCRDLKRLGWDMPGGFAEQVSVPLGQIHPLPSDLDPRVATLADPAAVAIHGLRCTPLHASGRLAVIGAGTVGLLTGLYAASAGWDVTVIHRNGKRPAAAAFADMLTFQPEATASGPDHFQVVVDAASGATSTPLEQALRLVADGGSVVVVNAYAPAVTLRTPLRDIFRRSIQLIGSFSYCRRSEYGDFVAALGLLRAHHHRLELLVGEVGGLADLPAAISGNAMSGTRRVMRCG</sequence>
<comment type="cofactor">
    <cofactor evidence="1">
        <name>Zn(2+)</name>
        <dbReference type="ChEBI" id="CHEBI:29105"/>
    </cofactor>
</comment>
<dbReference type="RefSeq" id="WP_085324304.1">
    <property type="nucleotide sequence ID" value="NZ_NCXP01000005.1"/>
</dbReference>
<dbReference type="PANTHER" id="PTHR43401:SF2">
    <property type="entry name" value="L-THREONINE 3-DEHYDROGENASE"/>
    <property type="match status" value="1"/>
</dbReference>
<gene>
    <name evidence="4" type="ORF">B8W66_06985</name>
</gene>
<dbReference type="PANTHER" id="PTHR43401">
    <property type="entry name" value="L-THREONINE 3-DEHYDROGENASE"/>
    <property type="match status" value="1"/>
</dbReference>
<dbReference type="SUPFAM" id="SSF50129">
    <property type="entry name" value="GroES-like"/>
    <property type="match status" value="1"/>
</dbReference>
<dbReference type="Gene3D" id="3.40.50.720">
    <property type="entry name" value="NAD(P)-binding Rossmann-like Domain"/>
    <property type="match status" value="1"/>
</dbReference>
<evidence type="ECO:0000256" key="1">
    <source>
        <dbReference type="ARBA" id="ARBA00001947"/>
    </source>
</evidence>
<feature type="domain" description="Alcohol dehydrogenase-like N-terminal" evidence="3">
    <location>
        <begin position="23"/>
        <end position="122"/>
    </location>
</feature>